<protein>
    <submittedName>
        <fullName evidence="4">GNAT family N-acetyltransferase</fullName>
    </submittedName>
</protein>
<dbReference type="Proteomes" id="UP000229526">
    <property type="component" value="Unassembled WGS sequence"/>
</dbReference>
<dbReference type="Pfam" id="PF00583">
    <property type="entry name" value="Acetyltransf_1"/>
    <property type="match status" value="1"/>
</dbReference>
<keyword evidence="2" id="KW-0012">Acyltransferase</keyword>
<evidence type="ECO:0000313" key="4">
    <source>
        <dbReference type="EMBL" id="PIR87502.1"/>
    </source>
</evidence>
<evidence type="ECO:0000256" key="1">
    <source>
        <dbReference type="ARBA" id="ARBA00022679"/>
    </source>
</evidence>
<accession>A0A2H0UM56</accession>
<comment type="caution">
    <text evidence="4">The sequence shown here is derived from an EMBL/GenBank/DDBJ whole genome shotgun (WGS) entry which is preliminary data.</text>
</comment>
<dbReference type="GO" id="GO:0016747">
    <property type="term" value="F:acyltransferase activity, transferring groups other than amino-acyl groups"/>
    <property type="evidence" value="ECO:0007669"/>
    <property type="project" value="InterPro"/>
</dbReference>
<keyword evidence="1 4" id="KW-0808">Transferase</keyword>
<evidence type="ECO:0000256" key="2">
    <source>
        <dbReference type="ARBA" id="ARBA00023315"/>
    </source>
</evidence>
<organism evidence="4 5">
    <name type="scientific">Candidatus Harrisonbacteria bacterium CG10_big_fil_rev_8_21_14_0_10_49_15</name>
    <dbReference type="NCBI Taxonomy" id="1974587"/>
    <lineage>
        <taxon>Bacteria</taxon>
        <taxon>Candidatus Harrisoniibacteriota</taxon>
    </lineage>
</organism>
<dbReference type="Gene3D" id="3.40.630.30">
    <property type="match status" value="1"/>
</dbReference>
<proteinExistence type="predicted"/>
<dbReference type="AlphaFoldDB" id="A0A2H0UM56"/>
<dbReference type="CDD" id="cd04301">
    <property type="entry name" value="NAT_SF"/>
    <property type="match status" value="1"/>
</dbReference>
<feature type="domain" description="N-acetyltransferase" evidence="3">
    <location>
        <begin position="1"/>
        <end position="142"/>
    </location>
</feature>
<evidence type="ECO:0000313" key="5">
    <source>
        <dbReference type="Proteomes" id="UP000229526"/>
    </source>
</evidence>
<dbReference type="PROSITE" id="PS51186">
    <property type="entry name" value="GNAT"/>
    <property type="match status" value="1"/>
</dbReference>
<dbReference type="InterPro" id="IPR016181">
    <property type="entry name" value="Acyl_CoA_acyltransferase"/>
</dbReference>
<dbReference type="InterPro" id="IPR000182">
    <property type="entry name" value="GNAT_dom"/>
</dbReference>
<dbReference type="InterPro" id="IPR050832">
    <property type="entry name" value="Bact_Acetyltransf"/>
</dbReference>
<dbReference type="PANTHER" id="PTHR43877">
    <property type="entry name" value="AMINOALKYLPHOSPHONATE N-ACETYLTRANSFERASE-RELATED-RELATED"/>
    <property type="match status" value="1"/>
</dbReference>
<dbReference type="EMBL" id="PFBD01000001">
    <property type="protein sequence ID" value="PIR87502.1"/>
    <property type="molecule type" value="Genomic_DNA"/>
</dbReference>
<gene>
    <name evidence="4" type="ORF">COU11_00105</name>
</gene>
<sequence length="142" mass="15554">MRIETLNEVNEDVIIQLNALLAQLSESRPTIDTARLRELVSDKNLKIIVAIESGKIVGTGSLVLVDQLTTKKGSIEDVVVDEAYRGQGLGKAIMNELIAIAKESGAKKISLTSRPTRTAANALYPKLGFKLKETNFYELELL</sequence>
<reference evidence="5" key="1">
    <citation type="submission" date="2017-09" db="EMBL/GenBank/DDBJ databases">
        <title>Depth-based differentiation of microbial function through sediment-hosted aquifers and enrichment of novel symbionts in the deep terrestrial subsurface.</title>
        <authorList>
            <person name="Probst A.J."/>
            <person name="Ladd B."/>
            <person name="Jarett J.K."/>
            <person name="Geller-Mcgrath D.E."/>
            <person name="Sieber C.M.K."/>
            <person name="Emerson J.B."/>
            <person name="Anantharaman K."/>
            <person name="Thomas B.C."/>
            <person name="Malmstrom R."/>
            <person name="Stieglmeier M."/>
            <person name="Klingl A."/>
            <person name="Woyke T."/>
            <person name="Ryan C.M."/>
            <person name="Banfield J.F."/>
        </authorList>
    </citation>
    <scope>NUCLEOTIDE SEQUENCE [LARGE SCALE GENOMIC DNA]</scope>
</reference>
<evidence type="ECO:0000259" key="3">
    <source>
        <dbReference type="PROSITE" id="PS51186"/>
    </source>
</evidence>
<dbReference type="SUPFAM" id="SSF55729">
    <property type="entry name" value="Acyl-CoA N-acyltransferases (Nat)"/>
    <property type="match status" value="1"/>
</dbReference>
<name>A0A2H0UM56_9BACT</name>